<evidence type="ECO:0000313" key="2">
    <source>
        <dbReference type="Proteomes" id="UP000295043"/>
    </source>
</evidence>
<accession>A0A4R2AWZ9</accession>
<evidence type="ECO:0000313" key="1">
    <source>
        <dbReference type="EMBL" id="TCN17289.1"/>
    </source>
</evidence>
<dbReference type="EMBL" id="SLVU01000039">
    <property type="protein sequence ID" value="TCN17289.1"/>
    <property type="molecule type" value="Genomic_DNA"/>
</dbReference>
<name>A0A4R2AWZ9_9HYPH</name>
<sequence length="58" mass="6118">MRADSTTGEEALVNRLAAEKDMLFTANQQAAFELAYLIAPAMSGALKAEKMVSAPASD</sequence>
<proteinExistence type="predicted"/>
<comment type="caution">
    <text evidence="1">The sequence shown here is derived from an EMBL/GenBank/DDBJ whole genome shotgun (WGS) entry which is preliminary data.</text>
</comment>
<protein>
    <submittedName>
        <fullName evidence="1">Uncharacterized protein</fullName>
    </submittedName>
</protein>
<dbReference type="AlphaFoldDB" id="A0A4R2AWZ9"/>
<organism evidence="1 2">
    <name type="scientific">Sinorhizobium americanum</name>
    <dbReference type="NCBI Taxonomy" id="194963"/>
    <lineage>
        <taxon>Bacteria</taxon>
        <taxon>Pseudomonadati</taxon>
        <taxon>Pseudomonadota</taxon>
        <taxon>Alphaproteobacteria</taxon>
        <taxon>Hyphomicrobiales</taxon>
        <taxon>Rhizobiaceae</taxon>
        <taxon>Sinorhizobium/Ensifer group</taxon>
        <taxon>Sinorhizobium</taxon>
    </lineage>
</organism>
<gene>
    <name evidence="1" type="ORF">EV184_13920</name>
</gene>
<reference evidence="1 2" key="1">
    <citation type="submission" date="2019-03" db="EMBL/GenBank/DDBJ databases">
        <title>Genomic Encyclopedia of Type Strains, Phase IV (KMG-V): Genome sequencing to study the core and pangenomes of soil and plant-associated prokaryotes.</title>
        <authorList>
            <person name="Whitman W."/>
        </authorList>
    </citation>
    <scope>NUCLEOTIDE SEQUENCE [LARGE SCALE GENOMIC DNA]</scope>
    <source>
        <strain evidence="1 2">23C40</strain>
    </source>
</reference>
<dbReference type="Proteomes" id="UP000295043">
    <property type="component" value="Unassembled WGS sequence"/>
</dbReference>